<feature type="region of interest" description="Disordered" evidence="2">
    <location>
        <begin position="1428"/>
        <end position="1481"/>
    </location>
</feature>
<feature type="compositionally biased region" description="Low complexity" evidence="2">
    <location>
        <begin position="1398"/>
        <end position="1409"/>
    </location>
</feature>
<evidence type="ECO:0000256" key="1">
    <source>
        <dbReference type="SAM" id="Coils"/>
    </source>
</evidence>
<feature type="compositionally biased region" description="Polar residues" evidence="2">
    <location>
        <begin position="1587"/>
        <end position="1607"/>
    </location>
</feature>
<feature type="region of interest" description="Disordered" evidence="2">
    <location>
        <begin position="1561"/>
        <end position="1650"/>
    </location>
</feature>
<feature type="coiled-coil region" evidence="1">
    <location>
        <begin position="29"/>
        <end position="63"/>
    </location>
</feature>
<feature type="coiled-coil region" evidence="1">
    <location>
        <begin position="92"/>
        <end position="154"/>
    </location>
</feature>
<dbReference type="EMBL" id="NHYE01005632">
    <property type="protein sequence ID" value="PPQ66374.1"/>
    <property type="molecule type" value="Genomic_DNA"/>
</dbReference>
<sequence length="1650" mass="186833">MSTWNLGIDDVSEETRYFKDKLASKDGHIAAQQDKIVKQAAELDELKNRLNEALQKLGDETKRALQLETDLKQRTEDLRNEKLASDNVKAALHAAQEKTRSTNLEMRQLESTLERISHTSDEHNSRGARLEREKSILEARVKELEAHLQQLQLTQLQPTTTPGRRAARPRSSSLSNLRITTLEQDLLEVRGALAKKETDLQAVNQKLTQVQRDLIQAENEKVALEKKWNSQLEAIQASLDDKEEELRYLREQQGDGSREEELLRRIEEDDAKIAALEMMLRGQEDSTELKEKLRRADAQVKDLQRRLKEGEEHRVELVREKEEAFEELDRVRREVQDLAQELESKKALEQAVKDKATKSLETCDDPLMNDDSCLIDMDALEPAAPAQQPQVSQHMMGVDVNAIDQIERLLHAVDRLRGERDALRRDVQFLESESRFTIEALEAKLLSVSTSPPSSNRTMATMDQLKAEMDEMQAQLVSSRERHETVILSKNLQIRRLGIQVQGLTVALQHMDSQAIQSELGELMKRYDETVVALEAVSSHRDELLQQLKNKEVDWEKYVEDVFQAEQDALERFEEAKRDVVQLKNQLEEVIHQRDDFFTQLQNKDADWEKYTEEIRSAEQDARRQLEDATRDVAELDKRLRDMTDERDDLLNRLQEKGIEGVSFDGVIAPLKSPGRESRERLEEAMREIAELNAQLEEIESERDSLALQVTNLTADLQIAQDELANAESRYTNLQFHQLSNMSSSEATRTLREHIEELEGRVNRRNELVGILQHDVRRLDTNLRLQEERMVEMTTELETLAAQKDAMVEDCADAREARDAALGRVENLEEELENMESRHSEDQKVVKSLITVVADTVSRARDAIRQIRDQATGAKNELSASQQERQAIQQELDEKIASLLEMTKQSTEHRDELEKVRQALTQCQAEAKDLSSLAHTLQEEKARLQSQLAAFENSNNDAIISELQTKNKELEDRLQETVERLSASGDDSERNIVQLKLQHTEALGALQGRLLEAESALEELQTRFKSAADEHLRAQEDANKSLRDLQQQLDSAKNALSALEEVRDQFSDSEKENVARLAELEEKLAKASQDHQDTLAACEALRAENAQLIVDLERLQEEQENLRQSENDKVAIKSDLERKVNLLQGRLEEENRLLEISREEVRRLDLRIQEEVEGRARDRKAHAVALSSANEERESALATAAKLEGDLIEIQKKLDESEALLATAEEEKINLQQEITTLEAEIQKSKSLDRYLEGQIKDNENLVVSLKAEIEHLKSELAHSEKAWKAAEVNLSLQNAQHKRETAELQKELAALRKRPNLETALAELEERNNEMEELLRAKCAEIEENDDRVLEMLKEKKKLTAKVESLNRKVQNLQAKLAAAKAANPTGTSSESKSHSPKSLAPSPAPPSAIIATQTQSQTPQAIIVPVSRPRSATVTSAPPSARSPSDTPQEVKRKSSASVRIVSGPSSLPRPKTPERSRALAPVFKSQTPERRLTESRTHAITESGPLPSAVVIGKKRAAPDDFEACENIPAQAFTADGEDVENKTPRVRRMLNSLQSGFTPVRHQSNQSARPTIPMPSPRRSAAPTRTSPHYISDLTNSPYQNIPSMPAPPSSTKPSNKRSWLGKIRGTSQLAEKSSVKNLFDRGESS</sequence>
<dbReference type="PANTHER" id="PTHR32114:SF2">
    <property type="entry name" value="ABC TRANSPORTER ABCH.3"/>
    <property type="match status" value="1"/>
</dbReference>
<feature type="coiled-coil region" evidence="1">
    <location>
        <begin position="286"/>
        <end position="355"/>
    </location>
</feature>
<protein>
    <submittedName>
        <fullName evidence="3">Uncharacterized protein</fullName>
    </submittedName>
</protein>
<organism evidence="3 4">
    <name type="scientific">Gymnopilus dilepis</name>
    <dbReference type="NCBI Taxonomy" id="231916"/>
    <lineage>
        <taxon>Eukaryota</taxon>
        <taxon>Fungi</taxon>
        <taxon>Dikarya</taxon>
        <taxon>Basidiomycota</taxon>
        <taxon>Agaricomycotina</taxon>
        <taxon>Agaricomycetes</taxon>
        <taxon>Agaricomycetidae</taxon>
        <taxon>Agaricales</taxon>
        <taxon>Agaricineae</taxon>
        <taxon>Hymenogastraceae</taxon>
        <taxon>Gymnopilus</taxon>
    </lineage>
</organism>
<feature type="coiled-coil region" evidence="1">
    <location>
        <begin position="193"/>
        <end position="252"/>
    </location>
</feature>
<feature type="compositionally biased region" description="Polar residues" evidence="2">
    <location>
        <begin position="1561"/>
        <end position="1573"/>
    </location>
</feature>
<dbReference type="PANTHER" id="PTHR32114">
    <property type="entry name" value="ABC TRANSPORTER ABCH.3"/>
    <property type="match status" value="1"/>
</dbReference>
<evidence type="ECO:0000256" key="2">
    <source>
        <dbReference type="SAM" id="MobiDB-lite"/>
    </source>
</evidence>
<dbReference type="STRING" id="231916.A0A409VJC2"/>
<reference evidence="3 4" key="1">
    <citation type="journal article" date="2018" name="Evol. Lett.">
        <title>Horizontal gene cluster transfer increased hallucinogenic mushroom diversity.</title>
        <authorList>
            <person name="Reynolds H.T."/>
            <person name="Vijayakumar V."/>
            <person name="Gluck-Thaler E."/>
            <person name="Korotkin H.B."/>
            <person name="Matheny P.B."/>
            <person name="Slot J.C."/>
        </authorList>
    </citation>
    <scope>NUCLEOTIDE SEQUENCE [LARGE SCALE GENOMIC DNA]</scope>
    <source>
        <strain evidence="3 4">SRW20</strain>
    </source>
</reference>
<name>A0A409VJC2_9AGAR</name>
<keyword evidence="4" id="KW-1185">Reference proteome</keyword>
<feature type="region of interest" description="Disordered" evidence="2">
    <location>
        <begin position="1378"/>
        <end position="1409"/>
    </location>
</feature>
<accession>A0A409VJC2</accession>
<feature type="coiled-coil region" evidence="1">
    <location>
        <begin position="534"/>
        <end position="737"/>
    </location>
</feature>
<gene>
    <name evidence="3" type="ORF">CVT26_011093</name>
</gene>
<dbReference type="Gene3D" id="1.20.1170.10">
    <property type="match status" value="1"/>
</dbReference>
<evidence type="ECO:0000313" key="4">
    <source>
        <dbReference type="Proteomes" id="UP000284706"/>
    </source>
</evidence>
<feature type="compositionally biased region" description="Polar residues" evidence="2">
    <location>
        <begin position="1432"/>
        <end position="1450"/>
    </location>
</feature>
<feature type="coiled-coil region" evidence="1">
    <location>
        <begin position="406"/>
        <end position="482"/>
    </location>
</feature>
<proteinExistence type="predicted"/>
<evidence type="ECO:0000313" key="3">
    <source>
        <dbReference type="EMBL" id="PPQ66374.1"/>
    </source>
</evidence>
<dbReference type="Proteomes" id="UP000284706">
    <property type="component" value="Unassembled WGS sequence"/>
</dbReference>
<dbReference type="InParanoid" id="A0A409VJC2"/>
<dbReference type="OrthoDB" id="10255344at2759"/>
<comment type="caution">
    <text evidence="3">The sequence shown here is derived from an EMBL/GenBank/DDBJ whole genome shotgun (WGS) entry which is preliminary data.</text>
</comment>
<keyword evidence="1" id="KW-0175">Coiled coil</keyword>